<feature type="domain" description="DUF6534" evidence="3">
    <location>
        <begin position="168"/>
        <end position="255"/>
    </location>
</feature>
<feature type="region of interest" description="Disordered" evidence="1">
    <location>
        <begin position="331"/>
        <end position="352"/>
    </location>
</feature>
<dbReference type="EMBL" id="ML178829">
    <property type="protein sequence ID" value="TFL00264.1"/>
    <property type="molecule type" value="Genomic_DNA"/>
</dbReference>
<feature type="transmembrane region" description="Helical" evidence="2">
    <location>
        <begin position="204"/>
        <end position="229"/>
    </location>
</feature>
<keyword evidence="2" id="KW-0812">Transmembrane</keyword>
<feature type="transmembrane region" description="Helical" evidence="2">
    <location>
        <begin position="160"/>
        <end position="183"/>
    </location>
</feature>
<evidence type="ECO:0000256" key="1">
    <source>
        <dbReference type="SAM" id="MobiDB-lite"/>
    </source>
</evidence>
<dbReference type="InterPro" id="IPR045339">
    <property type="entry name" value="DUF6534"/>
</dbReference>
<evidence type="ECO:0000313" key="4">
    <source>
        <dbReference type="EMBL" id="TFL00264.1"/>
    </source>
</evidence>
<dbReference type="Pfam" id="PF20152">
    <property type="entry name" value="DUF6534"/>
    <property type="match status" value="1"/>
</dbReference>
<accession>A0A5C3QPJ5</accession>
<evidence type="ECO:0000259" key="3">
    <source>
        <dbReference type="Pfam" id="PF20152"/>
    </source>
</evidence>
<dbReference type="OrthoDB" id="3203775at2759"/>
<protein>
    <recommendedName>
        <fullName evidence="3">DUF6534 domain-containing protein</fullName>
    </recommendedName>
</protein>
<dbReference type="AlphaFoldDB" id="A0A5C3QPJ5"/>
<feature type="transmembrane region" description="Helical" evidence="2">
    <location>
        <begin position="92"/>
        <end position="112"/>
    </location>
</feature>
<keyword evidence="5" id="KW-1185">Reference proteome</keyword>
<sequence>MSTGNDYGGFDRDGVFGTLIIGSWLNTILLMTESIQLLKCLKSRRTPLLRLLVIGCFAVDLVCSSAICASIYLYTVTHWGDQDYSAKQNSPLVINAIATGVVGFNVQIYLILRYYALSGNNIVSSILAVTSVGGIIGAIYVGVLIAIYDAYAVRSHLAPAVLTWSVMSCTTDWALVVVLVRILQNKRRNMSGRLSSTDGIIKRLISVAISTGAVTSMTVTGSMISFLAFPKMNMTLLFGFCTGRVYTLTMLYNINYSGGLHNSVDSDRRRRGLSGDTSSASDGTNQRDELGTRSHLHTTLHSFTVPIGLTSLGTEDTGSYRLETMSRAMDVSSESLDVLSSRDKGSKGAPSG</sequence>
<keyword evidence="2" id="KW-1133">Transmembrane helix</keyword>
<organism evidence="4 5">
    <name type="scientific">Pterulicium gracile</name>
    <dbReference type="NCBI Taxonomy" id="1884261"/>
    <lineage>
        <taxon>Eukaryota</taxon>
        <taxon>Fungi</taxon>
        <taxon>Dikarya</taxon>
        <taxon>Basidiomycota</taxon>
        <taxon>Agaricomycotina</taxon>
        <taxon>Agaricomycetes</taxon>
        <taxon>Agaricomycetidae</taxon>
        <taxon>Agaricales</taxon>
        <taxon>Pleurotineae</taxon>
        <taxon>Pterulaceae</taxon>
        <taxon>Pterulicium</taxon>
    </lineage>
</organism>
<name>A0A5C3QPJ5_9AGAR</name>
<reference evidence="4 5" key="1">
    <citation type="journal article" date="2019" name="Nat. Ecol. Evol.">
        <title>Megaphylogeny resolves global patterns of mushroom evolution.</title>
        <authorList>
            <person name="Varga T."/>
            <person name="Krizsan K."/>
            <person name="Foldi C."/>
            <person name="Dima B."/>
            <person name="Sanchez-Garcia M."/>
            <person name="Sanchez-Ramirez S."/>
            <person name="Szollosi G.J."/>
            <person name="Szarkandi J.G."/>
            <person name="Papp V."/>
            <person name="Albert L."/>
            <person name="Andreopoulos W."/>
            <person name="Angelini C."/>
            <person name="Antonin V."/>
            <person name="Barry K.W."/>
            <person name="Bougher N.L."/>
            <person name="Buchanan P."/>
            <person name="Buyck B."/>
            <person name="Bense V."/>
            <person name="Catcheside P."/>
            <person name="Chovatia M."/>
            <person name="Cooper J."/>
            <person name="Damon W."/>
            <person name="Desjardin D."/>
            <person name="Finy P."/>
            <person name="Geml J."/>
            <person name="Haridas S."/>
            <person name="Hughes K."/>
            <person name="Justo A."/>
            <person name="Karasinski D."/>
            <person name="Kautmanova I."/>
            <person name="Kiss B."/>
            <person name="Kocsube S."/>
            <person name="Kotiranta H."/>
            <person name="LaButti K.M."/>
            <person name="Lechner B.E."/>
            <person name="Liimatainen K."/>
            <person name="Lipzen A."/>
            <person name="Lukacs Z."/>
            <person name="Mihaltcheva S."/>
            <person name="Morgado L.N."/>
            <person name="Niskanen T."/>
            <person name="Noordeloos M.E."/>
            <person name="Ohm R.A."/>
            <person name="Ortiz-Santana B."/>
            <person name="Ovrebo C."/>
            <person name="Racz N."/>
            <person name="Riley R."/>
            <person name="Savchenko A."/>
            <person name="Shiryaev A."/>
            <person name="Soop K."/>
            <person name="Spirin V."/>
            <person name="Szebenyi C."/>
            <person name="Tomsovsky M."/>
            <person name="Tulloss R.E."/>
            <person name="Uehling J."/>
            <person name="Grigoriev I.V."/>
            <person name="Vagvolgyi C."/>
            <person name="Papp T."/>
            <person name="Martin F.M."/>
            <person name="Miettinen O."/>
            <person name="Hibbett D.S."/>
            <person name="Nagy L.G."/>
        </authorList>
    </citation>
    <scope>NUCLEOTIDE SEQUENCE [LARGE SCALE GENOMIC DNA]</scope>
    <source>
        <strain evidence="4 5">CBS 309.79</strain>
    </source>
</reference>
<proteinExistence type="predicted"/>
<dbReference type="Proteomes" id="UP000305067">
    <property type="component" value="Unassembled WGS sequence"/>
</dbReference>
<evidence type="ECO:0000256" key="2">
    <source>
        <dbReference type="SAM" id="Phobius"/>
    </source>
</evidence>
<dbReference type="STRING" id="1884261.A0A5C3QPJ5"/>
<dbReference type="PANTHER" id="PTHR40465">
    <property type="entry name" value="CHROMOSOME 1, WHOLE GENOME SHOTGUN SEQUENCE"/>
    <property type="match status" value="1"/>
</dbReference>
<gene>
    <name evidence="4" type="ORF">BDV98DRAFT_569508</name>
</gene>
<dbReference type="PANTHER" id="PTHR40465:SF1">
    <property type="entry name" value="DUF6534 DOMAIN-CONTAINING PROTEIN"/>
    <property type="match status" value="1"/>
</dbReference>
<evidence type="ECO:0000313" key="5">
    <source>
        <dbReference type="Proteomes" id="UP000305067"/>
    </source>
</evidence>
<feature type="transmembrane region" description="Helical" evidence="2">
    <location>
        <begin position="14"/>
        <end position="31"/>
    </location>
</feature>
<keyword evidence="2" id="KW-0472">Membrane</keyword>
<feature type="transmembrane region" description="Helical" evidence="2">
    <location>
        <begin position="124"/>
        <end position="148"/>
    </location>
</feature>
<feature type="region of interest" description="Disordered" evidence="1">
    <location>
        <begin position="265"/>
        <end position="295"/>
    </location>
</feature>
<feature type="transmembrane region" description="Helical" evidence="2">
    <location>
        <begin position="51"/>
        <end position="72"/>
    </location>
</feature>